<reference evidence="4" key="2">
    <citation type="journal article" date="2016" name="Sci. Rep.">
        <title>Dictyocaulus viviparus genome, variome and transcriptome elucidate lungworm biology and support future intervention.</title>
        <authorList>
            <person name="McNulty S.N."/>
            <person name="Strube C."/>
            <person name="Rosa B.A."/>
            <person name="Martin J.C."/>
            <person name="Tyagi R."/>
            <person name="Choi Y.J."/>
            <person name="Wang Q."/>
            <person name="Hallsworth Pepin K."/>
            <person name="Zhang X."/>
            <person name="Ozersky P."/>
            <person name="Wilson R.K."/>
            <person name="Sternberg P.W."/>
            <person name="Gasser R.B."/>
            <person name="Mitreva M."/>
        </authorList>
    </citation>
    <scope>NUCLEOTIDE SEQUENCE [LARGE SCALE GENOMIC DNA]</scope>
    <source>
        <strain evidence="4">HannoverDv2000</strain>
    </source>
</reference>
<protein>
    <recommendedName>
        <fullName evidence="2">Methyltransferase FkbM domain-containing protein</fullName>
    </recommendedName>
</protein>
<dbReference type="PANTHER" id="PTHR22989:SF4">
    <property type="entry name" value="METHYLTRANSFERASE FKBM DOMAIN-CONTAINING PROTEIN"/>
    <property type="match status" value="1"/>
</dbReference>
<dbReference type="AlphaFoldDB" id="A0A0D8XSF1"/>
<dbReference type="OrthoDB" id="5867391at2759"/>
<gene>
    <name evidence="3" type="ORF">DICVIV_06447</name>
</gene>
<keyword evidence="1" id="KW-0472">Membrane</keyword>
<dbReference type="PANTHER" id="PTHR22989">
    <property type="entry name" value="UNCHARACTERIZED DUF13 C.ELEGANS"/>
    <property type="match status" value="1"/>
</dbReference>
<evidence type="ECO:0000256" key="1">
    <source>
        <dbReference type="SAM" id="Phobius"/>
    </source>
</evidence>
<dbReference type="Pfam" id="PF05050">
    <property type="entry name" value="Methyltransf_21"/>
    <property type="match status" value="1"/>
</dbReference>
<evidence type="ECO:0000259" key="2">
    <source>
        <dbReference type="Pfam" id="PF05050"/>
    </source>
</evidence>
<organism evidence="3 4">
    <name type="scientific">Dictyocaulus viviparus</name>
    <name type="common">Bovine lungworm</name>
    <dbReference type="NCBI Taxonomy" id="29172"/>
    <lineage>
        <taxon>Eukaryota</taxon>
        <taxon>Metazoa</taxon>
        <taxon>Ecdysozoa</taxon>
        <taxon>Nematoda</taxon>
        <taxon>Chromadorea</taxon>
        <taxon>Rhabditida</taxon>
        <taxon>Rhabditina</taxon>
        <taxon>Rhabditomorpha</taxon>
        <taxon>Strongyloidea</taxon>
        <taxon>Metastrongylidae</taxon>
        <taxon>Dictyocaulus</taxon>
    </lineage>
</organism>
<feature type="transmembrane region" description="Helical" evidence="1">
    <location>
        <begin position="181"/>
        <end position="202"/>
    </location>
</feature>
<name>A0A0D8XSF1_DICVI</name>
<dbReference type="STRING" id="29172.A0A0D8XSF1"/>
<keyword evidence="4" id="KW-1185">Reference proteome</keyword>
<feature type="domain" description="Methyltransferase FkbM" evidence="2">
    <location>
        <begin position="237"/>
        <end position="418"/>
    </location>
</feature>
<feature type="transmembrane region" description="Helical" evidence="1">
    <location>
        <begin position="117"/>
        <end position="139"/>
    </location>
</feature>
<dbReference type="InterPro" id="IPR006342">
    <property type="entry name" value="FkbM_mtfrase"/>
</dbReference>
<keyword evidence="1" id="KW-1133">Transmembrane helix</keyword>
<accession>A0A0D8XSF1</accession>
<proteinExistence type="predicted"/>
<dbReference type="Proteomes" id="UP000053766">
    <property type="component" value="Unassembled WGS sequence"/>
</dbReference>
<dbReference type="EMBL" id="KN716306">
    <property type="protein sequence ID" value="KJH47460.1"/>
    <property type="molecule type" value="Genomic_DNA"/>
</dbReference>
<reference evidence="3 4" key="1">
    <citation type="submission" date="2013-11" db="EMBL/GenBank/DDBJ databases">
        <title>Draft genome of the bovine lungworm Dictyocaulus viviparus.</title>
        <authorList>
            <person name="Mitreva M."/>
        </authorList>
    </citation>
    <scope>NUCLEOTIDE SEQUENCE [LARGE SCALE GENOMIC DNA]</scope>
    <source>
        <strain evidence="3 4">HannoverDv2000</strain>
    </source>
</reference>
<sequence length="470" mass="53927">MGGTGGRDSFGFLMVPYRQRVSIHQMTNHLHKQRRYPSVRIVWIFFILKENRVDNHGSQSTPVISELIDSIGSPLSYKIQKLCVFNSPHLFRNSHYRPHYGRDHDTQSNDEILTTRGVLVILIGLMVLLIYVTLSSVTFDDDTITKTVLGAFNDWRQCMIQQVDSARNEPQKMKFSPPRGVLVILIGLMVLLIYVTLSSVTFDDDTITKTVLGAFNDWRQCMIQQVDSARNEPQKLWNSFSKIVRHCTSSTDVSRINLVPLENSDEIKYFIISDDVTTPKVVVSLGIGEDIRAEQKLQKLLPNGSLFYGADPVTVTNAELFSKIGTFFPLAISRETGRYQSHIRLSNGAYEPMTVVNIDVITFFTKMVNHTYIDYLIMDNEGPEYEIVPMIVIDDSFEQNNIIPCQMNVEFHVPPPHDRYGKFATIMWKMLEVGRYGILHSVNVGHQRMFIVNFDNPYCLEKYLEQYFPV</sequence>
<keyword evidence="1" id="KW-0812">Transmembrane</keyword>
<evidence type="ECO:0000313" key="3">
    <source>
        <dbReference type="EMBL" id="KJH47460.1"/>
    </source>
</evidence>
<evidence type="ECO:0000313" key="4">
    <source>
        <dbReference type="Proteomes" id="UP000053766"/>
    </source>
</evidence>